<reference evidence="2 3" key="1">
    <citation type="journal article" date="2013" name="Nat. Genet.">
        <title>The genome of the hydatid tapeworm Echinococcus granulosus.</title>
        <authorList>
            <person name="Zheng H."/>
            <person name="Zhang W."/>
            <person name="Zhang L."/>
            <person name="Zhang Z."/>
            <person name="Li J."/>
            <person name="Lu G."/>
            <person name="Zhu Y."/>
            <person name="Wang Y."/>
            <person name="Huang Y."/>
            <person name="Liu J."/>
            <person name="Kang H."/>
            <person name="Chen J."/>
            <person name="Wang L."/>
            <person name="Chen A."/>
            <person name="Yu S."/>
            <person name="Gao Z."/>
            <person name="Jin L."/>
            <person name="Gu W."/>
            <person name="Wang Z."/>
            <person name="Zhao L."/>
            <person name="Shi B."/>
            <person name="Wen H."/>
            <person name="Lin R."/>
            <person name="Jones M.K."/>
            <person name="Brejova B."/>
            <person name="Vinar T."/>
            <person name="Zhao G."/>
            <person name="McManus D.P."/>
            <person name="Chen Z."/>
            <person name="Zhou Y."/>
            <person name="Wang S."/>
        </authorList>
    </citation>
    <scope>NUCLEOTIDE SEQUENCE [LARGE SCALE GENOMIC DNA]</scope>
</reference>
<dbReference type="KEGG" id="egl:EGR_08195"/>
<protein>
    <submittedName>
        <fullName evidence="2">Uncharacterized protein</fullName>
    </submittedName>
</protein>
<dbReference type="AlphaFoldDB" id="W6U6W3"/>
<gene>
    <name evidence="2" type="ORF">EGR_08195</name>
</gene>
<accession>W6U6W3</accession>
<dbReference type="Proteomes" id="UP000019149">
    <property type="component" value="Unassembled WGS sequence"/>
</dbReference>
<evidence type="ECO:0000313" key="3">
    <source>
        <dbReference type="Proteomes" id="UP000019149"/>
    </source>
</evidence>
<comment type="caution">
    <text evidence="2">The sequence shown here is derived from an EMBL/GenBank/DDBJ whole genome shotgun (WGS) entry which is preliminary data.</text>
</comment>
<evidence type="ECO:0000313" key="2">
    <source>
        <dbReference type="EMBL" id="EUB56958.1"/>
    </source>
</evidence>
<feature type="region of interest" description="Disordered" evidence="1">
    <location>
        <begin position="133"/>
        <end position="169"/>
    </location>
</feature>
<dbReference type="CTD" id="36343910"/>
<organism evidence="2 3">
    <name type="scientific">Echinococcus granulosus</name>
    <name type="common">Hydatid tapeworm</name>
    <dbReference type="NCBI Taxonomy" id="6210"/>
    <lineage>
        <taxon>Eukaryota</taxon>
        <taxon>Metazoa</taxon>
        <taxon>Spiralia</taxon>
        <taxon>Lophotrochozoa</taxon>
        <taxon>Platyhelminthes</taxon>
        <taxon>Cestoda</taxon>
        <taxon>Eucestoda</taxon>
        <taxon>Cyclophyllidea</taxon>
        <taxon>Taeniidae</taxon>
        <taxon>Echinococcus</taxon>
        <taxon>Echinococcus granulosus group</taxon>
    </lineage>
</organism>
<sequence length="279" mass="30878">MKLHRQQTHTGELGEESNSLSAEYLDLLDPADYVFGLVHFPPGCDVKQLFSAAAEPMLQKFFRKLTKHPATPLRKRFPSPPSSQVLELTYEGSSSHTRLPFLGRYSNGGYCLRQLNVKRLQICLGNDIDGKNNVEGDGEDVEAKEAKEAEAVSASKRRTSDKGWKPKEDCWEGRATREGKWVTPLRLSLLANNAATGHVTAFENTDSCKRRLPTDAGPLTEGRNWRIRFGWRLDACSNVGTTPTQLTVSHPPTNKDTSSKSLHRGIGDAMSPIGVNSTE</sequence>
<dbReference type="OrthoDB" id="6222220at2759"/>
<feature type="compositionally biased region" description="Basic and acidic residues" evidence="1">
    <location>
        <begin position="158"/>
        <end position="169"/>
    </location>
</feature>
<feature type="compositionally biased region" description="Basic and acidic residues" evidence="1">
    <location>
        <begin position="141"/>
        <end position="150"/>
    </location>
</feature>
<keyword evidence="3" id="KW-1185">Reference proteome</keyword>
<feature type="compositionally biased region" description="Polar residues" evidence="1">
    <location>
        <begin position="242"/>
        <end position="260"/>
    </location>
</feature>
<proteinExistence type="predicted"/>
<name>W6U6W3_ECHGR</name>
<evidence type="ECO:0000256" key="1">
    <source>
        <dbReference type="SAM" id="MobiDB-lite"/>
    </source>
</evidence>
<dbReference type="EMBL" id="APAU02000098">
    <property type="protein sequence ID" value="EUB56958.1"/>
    <property type="molecule type" value="Genomic_DNA"/>
</dbReference>
<dbReference type="RefSeq" id="XP_024348154.1">
    <property type="nucleotide sequence ID" value="XM_024497444.1"/>
</dbReference>
<feature type="region of interest" description="Disordered" evidence="1">
    <location>
        <begin position="242"/>
        <end position="279"/>
    </location>
</feature>
<dbReference type="GeneID" id="36343910"/>